<feature type="compositionally biased region" description="Polar residues" evidence="1">
    <location>
        <begin position="1"/>
        <end position="18"/>
    </location>
</feature>
<feature type="region of interest" description="Disordered" evidence="1">
    <location>
        <begin position="1"/>
        <end position="54"/>
    </location>
</feature>
<dbReference type="EMBL" id="ML119821">
    <property type="protein sequence ID" value="RPA73429.1"/>
    <property type="molecule type" value="Genomic_DNA"/>
</dbReference>
<accession>A0A3N4HHG4</accession>
<evidence type="ECO:0000313" key="2">
    <source>
        <dbReference type="EMBL" id="RPA73429.1"/>
    </source>
</evidence>
<dbReference type="Proteomes" id="UP000275078">
    <property type="component" value="Unassembled WGS sequence"/>
</dbReference>
<feature type="compositionally biased region" description="Pro residues" evidence="1">
    <location>
        <begin position="140"/>
        <end position="158"/>
    </location>
</feature>
<feature type="region of interest" description="Disordered" evidence="1">
    <location>
        <begin position="372"/>
        <end position="394"/>
    </location>
</feature>
<protein>
    <submittedName>
        <fullName evidence="2">Uncharacterized protein</fullName>
    </submittedName>
</protein>
<organism evidence="2 3">
    <name type="scientific">Ascobolus immersus RN42</name>
    <dbReference type="NCBI Taxonomy" id="1160509"/>
    <lineage>
        <taxon>Eukaryota</taxon>
        <taxon>Fungi</taxon>
        <taxon>Dikarya</taxon>
        <taxon>Ascomycota</taxon>
        <taxon>Pezizomycotina</taxon>
        <taxon>Pezizomycetes</taxon>
        <taxon>Pezizales</taxon>
        <taxon>Ascobolaceae</taxon>
        <taxon>Ascobolus</taxon>
    </lineage>
</organism>
<sequence length="488" mass="52448">MTSNSRRSTRQHSQTPQQLEVPEFDSSPHDPILDSTASTQQTSDTDHHAAQQQLQHQFPIQMTPSVLTRISESPQPQGTIGVTTGAPPPAPTNMDIDEPPAGVSEGSLKRLLEEILSDPAKRVRILGQAIPPPPPAGMAIQVPPPPFPAVAPPPPPIVLPSGHDAHSSSGHALPPGQQPPLGEIVPPPLVLAAPLSVPSAIQRVLSGPVAGLDARVVQSIWQGTFQATNLFKLQPDLLKTTFGLDQDVSYIGTNTAGIMVSTTTAPTSVTEKLAPYLNHVGFARYWTIYTHVMGSLFGDQSPRLVHGLTVHLYNILNRESKHLWTSLMNYHFTFHQGVLNGGHTTLLSPERWMTMDNILVADYLGFDTLLTTETGTPGEDPSPSRSSSQGLRGGTCLGSTPLTDTFLGHAVKKSAATESAPLRASTAEMARQVCWNFNNPKTGCTGKTCGRRHACENCLREDGHITPNCPDEKKPKIARLLAQRAARA</sequence>
<feature type="region of interest" description="Disordered" evidence="1">
    <location>
        <begin position="71"/>
        <end position="104"/>
    </location>
</feature>
<evidence type="ECO:0000313" key="3">
    <source>
        <dbReference type="Proteomes" id="UP000275078"/>
    </source>
</evidence>
<evidence type="ECO:0000256" key="1">
    <source>
        <dbReference type="SAM" id="MobiDB-lite"/>
    </source>
</evidence>
<feature type="compositionally biased region" description="Low complexity" evidence="1">
    <location>
        <begin position="372"/>
        <end position="381"/>
    </location>
</feature>
<feature type="region of interest" description="Disordered" evidence="1">
    <location>
        <begin position="140"/>
        <end position="181"/>
    </location>
</feature>
<reference evidence="2 3" key="1">
    <citation type="journal article" date="2018" name="Nat. Ecol. Evol.">
        <title>Pezizomycetes genomes reveal the molecular basis of ectomycorrhizal truffle lifestyle.</title>
        <authorList>
            <person name="Murat C."/>
            <person name="Payen T."/>
            <person name="Noel B."/>
            <person name="Kuo A."/>
            <person name="Morin E."/>
            <person name="Chen J."/>
            <person name="Kohler A."/>
            <person name="Krizsan K."/>
            <person name="Balestrini R."/>
            <person name="Da Silva C."/>
            <person name="Montanini B."/>
            <person name="Hainaut M."/>
            <person name="Levati E."/>
            <person name="Barry K.W."/>
            <person name="Belfiori B."/>
            <person name="Cichocki N."/>
            <person name="Clum A."/>
            <person name="Dockter R.B."/>
            <person name="Fauchery L."/>
            <person name="Guy J."/>
            <person name="Iotti M."/>
            <person name="Le Tacon F."/>
            <person name="Lindquist E.A."/>
            <person name="Lipzen A."/>
            <person name="Malagnac F."/>
            <person name="Mello A."/>
            <person name="Molinier V."/>
            <person name="Miyauchi S."/>
            <person name="Poulain J."/>
            <person name="Riccioni C."/>
            <person name="Rubini A."/>
            <person name="Sitrit Y."/>
            <person name="Splivallo R."/>
            <person name="Traeger S."/>
            <person name="Wang M."/>
            <person name="Zifcakova L."/>
            <person name="Wipf D."/>
            <person name="Zambonelli A."/>
            <person name="Paolocci F."/>
            <person name="Nowrousian M."/>
            <person name="Ottonello S."/>
            <person name="Baldrian P."/>
            <person name="Spatafora J.W."/>
            <person name="Henrissat B."/>
            <person name="Nagy L.G."/>
            <person name="Aury J.M."/>
            <person name="Wincker P."/>
            <person name="Grigoriev I.V."/>
            <person name="Bonfante P."/>
            <person name="Martin F.M."/>
        </authorList>
    </citation>
    <scope>NUCLEOTIDE SEQUENCE [LARGE SCALE GENOMIC DNA]</scope>
    <source>
        <strain evidence="2 3">RN42</strain>
    </source>
</reference>
<name>A0A3N4HHG4_ASCIM</name>
<keyword evidence="3" id="KW-1185">Reference proteome</keyword>
<gene>
    <name evidence="2" type="ORF">BJ508DRAFT_334075</name>
</gene>
<proteinExistence type="predicted"/>
<dbReference type="AlphaFoldDB" id="A0A3N4HHG4"/>
<dbReference type="STRING" id="1160509.A0A3N4HHG4"/>
<feature type="compositionally biased region" description="Low complexity" evidence="1">
    <location>
        <begin position="34"/>
        <end position="43"/>
    </location>
</feature>